<gene>
    <name evidence="3" type="ORF">URODEC1_LOCUS57876</name>
</gene>
<accession>A0ABC9AT96</accession>
<sequence length="117" mass="12849">MFPGRSAILVLLFCATATSYPSLVTGNINPNCTKEQKANILLHCIAYTERGTPPISVHPESVCCAAVKVVPNMEMRCIVGLLEGDEKKKYDIHRILALKIICGQRSPPAPKQNKIME</sequence>
<name>A0ABC9AT96_9POAL</name>
<keyword evidence="4" id="KW-1185">Reference proteome</keyword>
<evidence type="ECO:0000256" key="1">
    <source>
        <dbReference type="SAM" id="SignalP"/>
    </source>
</evidence>
<reference evidence="3" key="1">
    <citation type="submission" date="2024-10" db="EMBL/GenBank/DDBJ databases">
        <authorList>
            <person name="Ryan C."/>
        </authorList>
    </citation>
    <scope>NUCLEOTIDE SEQUENCE [LARGE SCALE GENOMIC DNA]</scope>
</reference>
<evidence type="ECO:0000313" key="4">
    <source>
        <dbReference type="Proteomes" id="UP001497457"/>
    </source>
</evidence>
<dbReference type="InterPro" id="IPR016140">
    <property type="entry name" value="Bifunc_inhib/LTP/seed_store"/>
</dbReference>
<feature type="signal peptide" evidence="1">
    <location>
        <begin position="1"/>
        <end position="19"/>
    </location>
</feature>
<proteinExistence type="predicted"/>
<feature type="chain" id="PRO_5044810253" description="Bifunctional inhibitor/plant lipid transfer protein/seed storage helical domain-containing protein" evidence="1">
    <location>
        <begin position="20"/>
        <end position="117"/>
    </location>
</feature>
<dbReference type="Gene3D" id="1.10.110.10">
    <property type="entry name" value="Plant lipid-transfer and hydrophobic proteins"/>
    <property type="match status" value="1"/>
</dbReference>
<dbReference type="InterPro" id="IPR036312">
    <property type="entry name" value="Bifun_inhib/LTP/seed_sf"/>
</dbReference>
<feature type="domain" description="Bifunctional inhibitor/plant lipid transfer protein/seed storage helical" evidence="2">
    <location>
        <begin position="20"/>
        <end position="108"/>
    </location>
</feature>
<dbReference type="AlphaFoldDB" id="A0ABC9AT96"/>
<evidence type="ECO:0000313" key="3">
    <source>
        <dbReference type="EMBL" id="CAL4985294.1"/>
    </source>
</evidence>
<protein>
    <recommendedName>
        <fullName evidence="2">Bifunctional inhibitor/plant lipid transfer protein/seed storage helical domain-containing protein</fullName>
    </recommendedName>
</protein>
<organism evidence="3 4">
    <name type="scientific">Urochloa decumbens</name>
    <dbReference type="NCBI Taxonomy" id="240449"/>
    <lineage>
        <taxon>Eukaryota</taxon>
        <taxon>Viridiplantae</taxon>
        <taxon>Streptophyta</taxon>
        <taxon>Embryophyta</taxon>
        <taxon>Tracheophyta</taxon>
        <taxon>Spermatophyta</taxon>
        <taxon>Magnoliopsida</taxon>
        <taxon>Liliopsida</taxon>
        <taxon>Poales</taxon>
        <taxon>Poaceae</taxon>
        <taxon>PACMAD clade</taxon>
        <taxon>Panicoideae</taxon>
        <taxon>Panicodae</taxon>
        <taxon>Paniceae</taxon>
        <taxon>Melinidinae</taxon>
        <taxon>Urochloa</taxon>
    </lineage>
</organism>
<keyword evidence="1" id="KW-0732">Signal</keyword>
<dbReference type="EMBL" id="OZ075132">
    <property type="protein sequence ID" value="CAL4985294.1"/>
    <property type="molecule type" value="Genomic_DNA"/>
</dbReference>
<dbReference type="Proteomes" id="UP001497457">
    <property type="component" value="Chromosome 22rd"/>
</dbReference>
<dbReference type="Pfam" id="PF14368">
    <property type="entry name" value="LTP_2"/>
    <property type="match status" value="1"/>
</dbReference>
<evidence type="ECO:0000259" key="2">
    <source>
        <dbReference type="Pfam" id="PF14368"/>
    </source>
</evidence>